<accession>A0A0F4ZBQ1</accession>
<evidence type="ECO:0000256" key="1">
    <source>
        <dbReference type="SAM" id="MobiDB-lite"/>
    </source>
</evidence>
<dbReference type="EMBL" id="LAEV01001794">
    <property type="protein sequence ID" value="KKA27278.1"/>
    <property type="molecule type" value="Genomic_DNA"/>
</dbReference>
<feature type="compositionally biased region" description="Basic and acidic residues" evidence="1">
    <location>
        <begin position="20"/>
        <end position="31"/>
    </location>
</feature>
<dbReference type="OrthoDB" id="5575144at2759"/>
<name>A0A0F4ZBQ1_9PEZI</name>
<feature type="region of interest" description="Disordered" evidence="1">
    <location>
        <begin position="1"/>
        <end position="69"/>
    </location>
</feature>
<proteinExistence type="predicted"/>
<dbReference type="AlphaFoldDB" id="A0A0F4ZBQ1"/>
<sequence>MNGKEDCCIDVQHKKRGRPRLRDDRDNRFDPRFPSTSSTNNDTARRPLGSSSTYPSSSPTVAPGESAASRFVDRTSAPAPDTSIYSQQQQQQPLSIATSACQEPMAYLMLKDLEIVKASPSFNEAVGITSTYGVKLIDVLAPSEREKIKTLNNELREEQERSQPNYLPPIFAETQVGRVIQSLNFSPESAARFNMDRRDRWSFQSAAGQIRPHNVRFGLAALDSIYFVVLQILPQNRFPYPSPSPHPSASSYAAYPSQSQTSQPAAYGQPTPVSATFDPSRAYGENSLGPRQPPQQIHPGQLMAGHSPGISPGLSTYAASPSRPDYPMGPTSFHTPRTEMPGTPRQQSLMNTQVQAQTHMQAQQQVVSQADGASGCHQLPPIRGQTPGQAGVAVTHSMMSSVEPMWMKDDRGAAGRVNIEGLLERPSHLQQQPPSA</sequence>
<evidence type="ECO:0000313" key="3">
    <source>
        <dbReference type="Proteomes" id="UP000033483"/>
    </source>
</evidence>
<comment type="caution">
    <text evidence="2">The sequence shown here is derived from an EMBL/GenBank/DDBJ whole genome shotgun (WGS) entry which is preliminary data.</text>
</comment>
<feature type="compositionally biased region" description="Low complexity" evidence="1">
    <location>
        <begin position="50"/>
        <end position="60"/>
    </location>
</feature>
<protein>
    <recommendedName>
        <fullName evidence="4">PAS domain-containing protein</fullName>
    </recommendedName>
</protein>
<evidence type="ECO:0000313" key="2">
    <source>
        <dbReference type="EMBL" id="KKA27278.1"/>
    </source>
</evidence>
<reference evidence="2 3" key="1">
    <citation type="submission" date="2015-03" db="EMBL/GenBank/DDBJ databases">
        <authorList>
            <person name="Radwan O."/>
            <person name="Al-Naeli F.A."/>
            <person name="Rendon G.A."/>
            <person name="Fields C."/>
        </authorList>
    </citation>
    <scope>NUCLEOTIDE SEQUENCE [LARGE SCALE GENOMIC DNA]</scope>
    <source>
        <strain evidence="2">CR-DP1</strain>
    </source>
</reference>
<feature type="region of interest" description="Disordered" evidence="1">
    <location>
        <begin position="241"/>
        <end position="335"/>
    </location>
</feature>
<feature type="compositionally biased region" description="Low complexity" evidence="1">
    <location>
        <begin position="247"/>
        <end position="267"/>
    </location>
</feature>
<organism evidence="2 3">
    <name type="scientific">Thielaviopsis punctulata</name>
    <dbReference type="NCBI Taxonomy" id="72032"/>
    <lineage>
        <taxon>Eukaryota</taxon>
        <taxon>Fungi</taxon>
        <taxon>Dikarya</taxon>
        <taxon>Ascomycota</taxon>
        <taxon>Pezizomycotina</taxon>
        <taxon>Sordariomycetes</taxon>
        <taxon>Hypocreomycetidae</taxon>
        <taxon>Microascales</taxon>
        <taxon>Ceratocystidaceae</taxon>
        <taxon>Thielaviopsis</taxon>
    </lineage>
</organism>
<gene>
    <name evidence="2" type="ORF">TD95_003478</name>
</gene>
<evidence type="ECO:0008006" key="4">
    <source>
        <dbReference type="Google" id="ProtNLM"/>
    </source>
</evidence>
<dbReference type="Proteomes" id="UP000033483">
    <property type="component" value="Unassembled WGS sequence"/>
</dbReference>
<keyword evidence="3" id="KW-1185">Reference proteome</keyword>